<organism evidence="7 8">
    <name type="scientific">Antrihabitans stalactiti</name>
    <dbReference type="NCBI Taxonomy" id="2584121"/>
    <lineage>
        <taxon>Bacteria</taxon>
        <taxon>Bacillati</taxon>
        <taxon>Actinomycetota</taxon>
        <taxon>Actinomycetes</taxon>
        <taxon>Mycobacteriales</taxon>
        <taxon>Nocardiaceae</taxon>
        <taxon>Antrihabitans</taxon>
    </lineage>
</organism>
<feature type="region of interest" description="Disordered" evidence="6">
    <location>
        <begin position="177"/>
        <end position="196"/>
    </location>
</feature>
<keyword evidence="4" id="KW-1133">Transmembrane helix</keyword>
<comment type="caution">
    <text evidence="7">The sequence shown here is derived from an EMBL/GenBank/DDBJ whole genome shotgun (WGS) entry which is preliminary data.</text>
</comment>
<keyword evidence="8" id="KW-1185">Reference proteome</keyword>
<keyword evidence="3" id="KW-0812">Transmembrane</keyword>
<evidence type="ECO:0000313" key="7">
    <source>
        <dbReference type="EMBL" id="NMN97079.1"/>
    </source>
</evidence>
<dbReference type="EMBL" id="VCQU01000006">
    <property type="protein sequence ID" value="NMN97079.1"/>
    <property type="molecule type" value="Genomic_DNA"/>
</dbReference>
<gene>
    <name evidence="7" type="ORF">FGL95_18730</name>
</gene>
<dbReference type="Gene3D" id="1.20.1440.20">
    <property type="entry name" value="LemA-like domain"/>
    <property type="match status" value="1"/>
</dbReference>
<sequence length="196" mass="21491">MSVVVLSVLVVVGAAVGAVTVGSYNGLVRKRNAVDNSWTRLDLQLRKRHNLVHNLVHAVRAHAGTDRIQAFDEVSAAADVAIESSTPPEKAKAEDALTVAVRGVLASVGRNPKLKRSRRFFDLELDLNDSENRIAYARQYFNLAVRDYNKAVQRMPVSLLAGVLRFSPQEPFNHSESAMPFTACRSSPSSAEKLHS</sequence>
<comment type="similarity">
    <text evidence="2">Belongs to the LemA family.</text>
</comment>
<dbReference type="InterPro" id="IPR007156">
    <property type="entry name" value="MamQ_LemA"/>
</dbReference>
<dbReference type="RefSeq" id="WP_169589627.1">
    <property type="nucleotide sequence ID" value="NZ_VCQU01000006.1"/>
</dbReference>
<dbReference type="SUPFAM" id="SSF140478">
    <property type="entry name" value="LemA-like"/>
    <property type="match status" value="1"/>
</dbReference>
<evidence type="ECO:0000313" key="8">
    <source>
        <dbReference type="Proteomes" id="UP000535543"/>
    </source>
</evidence>
<proteinExistence type="inferred from homology"/>
<evidence type="ECO:0000256" key="6">
    <source>
        <dbReference type="SAM" id="MobiDB-lite"/>
    </source>
</evidence>
<evidence type="ECO:0000256" key="3">
    <source>
        <dbReference type="ARBA" id="ARBA00022692"/>
    </source>
</evidence>
<protein>
    <submittedName>
        <fullName evidence="7">LemA family protein</fullName>
    </submittedName>
</protein>
<keyword evidence="5" id="KW-0472">Membrane</keyword>
<evidence type="ECO:0000256" key="1">
    <source>
        <dbReference type="ARBA" id="ARBA00004167"/>
    </source>
</evidence>
<reference evidence="7 8" key="2">
    <citation type="submission" date="2020-06" db="EMBL/GenBank/DDBJ databases">
        <title>Antribacter stalactiti gen. nov., sp. nov., a new member of the family Nacardiaceae isolated from a cave.</title>
        <authorList>
            <person name="Kim I.S."/>
        </authorList>
    </citation>
    <scope>NUCLEOTIDE SEQUENCE [LARGE SCALE GENOMIC DNA]</scope>
    <source>
        <strain evidence="7 8">YC2-7</strain>
    </source>
</reference>
<dbReference type="PANTHER" id="PTHR34478">
    <property type="entry name" value="PROTEIN LEMA"/>
    <property type="match status" value="1"/>
</dbReference>
<evidence type="ECO:0000256" key="5">
    <source>
        <dbReference type="ARBA" id="ARBA00023136"/>
    </source>
</evidence>
<dbReference type="InterPro" id="IPR023353">
    <property type="entry name" value="LemA-like_dom_sf"/>
</dbReference>
<accession>A0A848KFK3</accession>
<dbReference type="AlphaFoldDB" id="A0A848KFK3"/>
<evidence type="ECO:0000256" key="4">
    <source>
        <dbReference type="ARBA" id="ARBA00022989"/>
    </source>
</evidence>
<comment type="subcellular location">
    <subcellularLocation>
        <location evidence="1">Membrane</location>
        <topology evidence="1">Single-pass membrane protein</topology>
    </subcellularLocation>
</comment>
<dbReference type="GO" id="GO:0016020">
    <property type="term" value="C:membrane"/>
    <property type="evidence" value="ECO:0007669"/>
    <property type="project" value="UniProtKB-SubCell"/>
</dbReference>
<dbReference type="Pfam" id="PF04011">
    <property type="entry name" value="LemA"/>
    <property type="match status" value="1"/>
</dbReference>
<evidence type="ECO:0000256" key="2">
    <source>
        <dbReference type="ARBA" id="ARBA00008854"/>
    </source>
</evidence>
<name>A0A848KFK3_9NOCA</name>
<reference evidence="7 8" key="1">
    <citation type="submission" date="2019-05" db="EMBL/GenBank/DDBJ databases">
        <authorList>
            <person name="Lee S.D."/>
        </authorList>
    </citation>
    <scope>NUCLEOTIDE SEQUENCE [LARGE SCALE GENOMIC DNA]</scope>
    <source>
        <strain evidence="7 8">YC2-7</strain>
    </source>
</reference>
<dbReference type="PANTHER" id="PTHR34478:SF2">
    <property type="entry name" value="MEMBRANE PROTEIN"/>
    <property type="match status" value="1"/>
</dbReference>
<dbReference type="Proteomes" id="UP000535543">
    <property type="component" value="Unassembled WGS sequence"/>
</dbReference>